<protein>
    <submittedName>
        <fullName evidence="2">Nudix hydrolase 1</fullName>
    </submittedName>
</protein>
<keyword evidence="2" id="KW-0378">Hydrolase</keyword>
<dbReference type="InterPro" id="IPR015797">
    <property type="entry name" value="NUDIX_hydrolase-like_dom_sf"/>
</dbReference>
<evidence type="ECO:0000259" key="1">
    <source>
        <dbReference type="Pfam" id="PF00293"/>
    </source>
</evidence>
<dbReference type="InterPro" id="IPR000086">
    <property type="entry name" value="NUDIX_hydrolase_dom"/>
</dbReference>
<sequence>MGVWDSGAASNVKTRSALFVLKGESFEECAARELKEETGLDIGETEFLMATIRILGGTKTFTLRYHLSAGSFGGSRSSASNS</sequence>
<feature type="domain" description="Nudix hydrolase" evidence="1">
    <location>
        <begin position="20"/>
        <end position="49"/>
    </location>
</feature>
<dbReference type="Gene3D" id="3.90.79.10">
    <property type="entry name" value="Nucleoside Triphosphate Pyrophosphohydrolase"/>
    <property type="match status" value="1"/>
</dbReference>
<name>A0A7J7DGX4_TRIWF</name>
<accession>A0A7J7DGX4</accession>
<proteinExistence type="predicted"/>
<dbReference type="GO" id="GO:0016787">
    <property type="term" value="F:hydrolase activity"/>
    <property type="evidence" value="ECO:0007669"/>
    <property type="project" value="UniProtKB-KW"/>
</dbReference>
<dbReference type="Proteomes" id="UP000593562">
    <property type="component" value="Unassembled WGS sequence"/>
</dbReference>
<dbReference type="EMBL" id="JAAARO010000007">
    <property type="protein sequence ID" value="KAF5745306.1"/>
    <property type="molecule type" value="Genomic_DNA"/>
</dbReference>
<comment type="caution">
    <text evidence="2">The sequence shown here is derived from an EMBL/GenBank/DDBJ whole genome shotgun (WGS) entry which is preliminary data.</text>
</comment>
<evidence type="ECO:0000313" key="2">
    <source>
        <dbReference type="EMBL" id="KAF5745306.1"/>
    </source>
</evidence>
<gene>
    <name evidence="2" type="ORF">HS088_TW07G00890</name>
</gene>
<reference evidence="2 3" key="1">
    <citation type="journal article" date="2020" name="Nat. Commun.">
        <title>Genome of Tripterygium wilfordii and identification of cytochrome P450 involved in triptolide biosynthesis.</title>
        <authorList>
            <person name="Tu L."/>
            <person name="Su P."/>
            <person name="Zhang Z."/>
            <person name="Gao L."/>
            <person name="Wang J."/>
            <person name="Hu T."/>
            <person name="Zhou J."/>
            <person name="Zhang Y."/>
            <person name="Zhao Y."/>
            <person name="Liu Y."/>
            <person name="Song Y."/>
            <person name="Tong Y."/>
            <person name="Lu Y."/>
            <person name="Yang J."/>
            <person name="Xu C."/>
            <person name="Jia M."/>
            <person name="Peters R.J."/>
            <person name="Huang L."/>
            <person name="Gao W."/>
        </authorList>
    </citation>
    <scope>NUCLEOTIDE SEQUENCE [LARGE SCALE GENOMIC DNA]</scope>
    <source>
        <strain evidence="3">cv. XIE 37</strain>
        <tissue evidence="2">Leaf</tissue>
    </source>
</reference>
<evidence type="ECO:0000313" key="3">
    <source>
        <dbReference type="Proteomes" id="UP000593562"/>
    </source>
</evidence>
<organism evidence="2 3">
    <name type="scientific">Tripterygium wilfordii</name>
    <name type="common">Thunder God vine</name>
    <dbReference type="NCBI Taxonomy" id="458696"/>
    <lineage>
        <taxon>Eukaryota</taxon>
        <taxon>Viridiplantae</taxon>
        <taxon>Streptophyta</taxon>
        <taxon>Embryophyta</taxon>
        <taxon>Tracheophyta</taxon>
        <taxon>Spermatophyta</taxon>
        <taxon>Magnoliopsida</taxon>
        <taxon>eudicotyledons</taxon>
        <taxon>Gunneridae</taxon>
        <taxon>Pentapetalae</taxon>
        <taxon>rosids</taxon>
        <taxon>fabids</taxon>
        <taxon>Celastrales</taxon>
        <taxon>Celastraceae</taxon>
        <taxon>Tripterygium</taxon>
    </lineage>
</organism>
<dbReference type="AlphaFoldDB" id="A0A7J7DGX4"/>
<dbReference type="Pfam" id="PF00293">
    <property type="entry name" value="NUDIX"/>
    <property type="match status" value="1"/>
</dbReference>
<dbReference type="SUPFAM" id="SSF55811">
    <property type="entry name" value="Nudix"/>
    <property type="match status" value="1"/>
</dbReference>
<dbReference type="InParanoid" id="A0A7J7DGX4"/>
<keyword evidence="3" id="KW-1185">Reference proteome</keyword>